<feature type="transmembrane region" description="Helical" evidence="1">
    <location>
        <begin position="80"/>
        <end position="100"/>
    </location>
</feature>
<evidence type="ECO:0000313" key="2">
    <source>
        <dbReference type="EMBL" id="MBT0652300.1"/>
    </source>
</evidence>
<feature type="transmembrane region" description="Helical" evidence="1">
    <location>
        <begin position="322"/>
        <end position="343"/>
    </location>
</feature>
<keyword evidence="3" id="KW-1185">Reference proteome</keyword>
<reference evidence="2 3" key="1">
    <citation type="submission" date="2021-05" db="EMBL/GenBank/DDBJ databases">
        <title>The draft genome of Geobacter luticola JCM 17780.</title>
        <authorList>
            <person name="Xu Z."/>
            <person name="Masuda Y."/>
            <person name="Itoh H."/>
            <person name="Senoo K."/>
        </authorList>
    </citation>
    <scope>NUCLEOTIDE SEQUENCE [LARGE SCALE GENOMIC DNA]</scope>
    <source>
        <strain evidence="2 3">JCM 17780</strain>
    </source>
</reference>
<accession>A0ABS5SA94</accession>
<organism evidence="2 3">
    <name type="scientific">Geomobilimonas luticola</name>
    <dbReference type="NCBI Taxonomy" id="1114878"/>
    <lineage>
        <taxon>Bacteria</taxon>
        <taxon>Pseudomonadati</taxon>
        <taxon>Thermodesulfobacteriota</taxon>
        <taxon>Desulfuromonadia</taxon>
        <taxon>Geobacterales</taxon>
        <taxon>Geobacteraceae</taxon>
        <taxon>Geomobilimonas</taxon>
    </lineage>
</organism>
<evidence type="ECO:0000256" key="1">
    <source>
        <dbReference type="SAM" id="Phobius"/>
    </source>
</evidence>
<dbReference type="Proteomes" id="UP000756860">
    <property type="component" value="Unassembled WGS sequence"/>
</dbReference>
<proteinExistence type="predicted"/>
<comment type="caution">
    <text evidence="2">The sequence shown here is derived from an EMBL/GenBank/DDBJ whole genome shotgun (WGS) entry which is preliminary data.</text>
</comment>
<feature type="transmembrane region" description="Helical" evidence="1">
    <location>
        <begin position="251"/>
        <end position="270"/>
    </location>
</feature>
<keyword evidence="1" id="KW-0472">Membrane</keyword>
<keyword evidence="1" id="KW-0812">Transmembrane</keyword>
<feature type="transmembrane region" description="Helical" evidence="1">
    <location>
        <begin position="107"/>
        <end position="125"/>
    </location>
</feature>
<keyword evidence="1" id="KW-1133">Transmembrane helix</keyword>
<feature type="transmembrane region" description="Helical" evidence="1">
    <location>
        <begin position="277"/>
        <end position="293"/>
    </location>
</feature>
<gene>
    <name evidence="2" type="ORF">KI810_04475</name>
</gene>
<feature type="transmembrane region" description="Helical" evidence="1">
    <location>
        <begin position="153"/>
        <end position="177"/>
    </location>
</feature>
<sequence>MSGWILLFILLVSLLQWYVSYPIDDDTAYHFSVGQLMGKHGILQSFPWTRFSWQFDHYADKEFLFHLLFVPLGGLGFVNASRVVGVIGGVLVLTTLYLILRSERVRYAGIWALLPLGTSVFVYRFAQVRPQLLSIALALIVLWAYSRGRLRILAVAAFLYPLTYVAFWQIPLILVIAAEVARAFNREWYSWKPVATLVAGIVAGVALHPNASNLLAINWIHMTDILLHNAWGAKVEFNMGEEFDPFPLITWAQYLTVTVLMAGAALVLAWRERKKDSFPLACALAMLLFWLLTIRTNRFLEYFVPLSALALAVATRSSGKRLLAPVFVGISIFYTVLCGITPYRYLASFELKNWYMEPEVVKVFAREIPVGAKVFTTGWEYTGSLLLNLPDRYYMVALDPTLLYKRDPGLYDVWYRTLLDAPADSARIVRTRFDSRFVVAQNYQPLWPFFSALQADPTARLIFANDKWLLFDLGEPPPVTGR</sequence>
<dbReference type="EMBL" id="JAHCVK010000001">
    <property type="protein sequence ID" value="MBT0652300.1"/>
    <property type="molecule type" value="Genomic_DNA"/>
</dbReference>
<evidence type="ECO:0008006" key="4">
    <source>
        <dbReference type="Google" id="ProtNLM"/>
    </source>
</evidence>
<dbReference type="RefSeq" id="WP_214174253.1">
    <property type="nucleotide sequence ID" value="NZ_JAHCVK010000001.1"/>
</dbReference>
<protein>
    <recommendedName>
        <fullName evidence="4">Glycosyltransferase RgtA/B/C/D-like domain-containing protein</fullName>
    </recommendedName>
</protein>
<evidence type="ECO:0000313" key="3">
    <source>
        <dbReference type="Proteomes" id="UP000756860"/>
    </source>
</evidence>
<name>A0ABS5SA94_9BACT</name>
<feature type="transmembrane region" description="Helical" evidence="1">
    <location>
        <begin position="189"/>
        <end position="207"/>
    </location>
</feature>